<sequence>MGITRIIKKPVVVEIIFAIASVRGHCPVIGFTEEVEKAWEQLKRKHCIKQRKVKSLQKVASTSQVLNSNPNDSCSFPTFPDEHHVNNKLSKKPQKSNTFSDIGQVFNKFKNLEALEIKGKKDDVYSKDWTPTKYSKMDEGYGRPKPGTLSEARAKKASKHIAREMLQLCEVIQDYGKPGTSGKVEITFKDLFNVYTYISDKKDDVYSKDWVPTKYSKMDEGYGRPKPGTLSEARAKKASKHIAREMLQLCEVIQDYGKPGTSGKVEITFKDLFNVYTYISDKVVGILLRARKHNMVTFEGEMLFQRRDDHVIITLLLTQDDIKTALITAENHE</sequence>
<reference evidence="2" key="1">
    <citation type="submission" date="2022-11" db="UniProtKB">
        <authorList>
            <consortium name="WormBaseParasite"/>
        </authorList>
    </citation>
    <scope>IDENTIFICATION</scope>
</reference>
<evidence type="ECO:0000313" key="1">
    <source>
        <dbReference type="Proteomes" id="UP000887576"/>
    </source>
</evidence>
<dbReference type="WBParaSite" id="JU765_v2.g8942.t1">
    <property type="protein sequence ID" value="JU765_v2.g8942.t1"/>
    <property type="gene ID" value="JU765_v2.g8942"/>
</dbReference>
<protein>
    <submittedName>
        <fullName evidence="2">Costars domain-containing protein</fullName>
    </submittedName>
</protein>
<name>A0AC34RPR3_9BILA</name>
<organism evidence="1 2">
    <name type="scientific">Panagrolaimus sp. JU765</name>
    <dbReference type="NCBI Taxonomy" id="591449"/>
    <lineage>
        <taxon>Eukaryota</taxon>
        <taxon>Metazoa</taxon>
        <taxon>Ecdysozoa</taxon>
        <taxon>Nematoda</taxon>
        <taxon>Chromadorea</taxon>
        <taxon>Rhabditida</taxon>
        <taxon>Tylenchina</taxon>
        <taxon>Panagrolaimomorpha</taxon>
        <taxon>Panagrolaimoidea</taxon>
        <taxon>Panagrolaimidae</taxon>
        <taxon>Panagrolaimus</taxon>
    </lineage>
</organism>
<proteinExistence type="predicted"/>
<dbReference type="Proteomes" id="UP000887576">
    <property type="component" value="Unplaced"/>
</dbReference>
<accession>A0AC34RPR3</accession>
<evidence type="ECO:0000313" key="2">
    <source>
        <dbReference type="WBParaSite" id="JU765_v2.g8942.t1"/>
    </source>
</evidence>